<dbReference type="EMBL" id="LROM01000024">
    <property type="protein sequence ID" value="OFA09041.1"/>
    <property type="molecule type" value="Genomic_DNA"/>
</dbReference>
<keyword evidence="2" id="KW-1185">Reference proteome</keyword>
<name>A0A1E7X7Q4_9BURK</name>
<comment type="caution">
    <text evidence="1">The sequence shown here is derived from an EMBL/GenBank/DDBJ whole genome shotgun (WGS) entry which is preliminary data.</text>
</comment>
<evidence type="ECO:0000313" key="2">
    <source>
        <dbReference type="Proteomes" id="UP000175989"/>
    </source>
</evidence>
<gene>
    <name evidence="1" type="ORF">DUPY_02830</name>
</gene>
<evidence type="ECO:0000313" key="1">
    <source>
        <dbReference type="EMBL" id="OFA09041.1"/>
    </source>
</evidence>
<dbReference type="Proteomes" id="UP000175989">
    <property type="component" value="Unassembled WGS sequence"/>
</dbReference>
<dbReference type="AlphaFoldDB" id="A0A1E7X7Q4"/>
<accession>A0A1E7X7Q4</accession>
<dbReference type="RefSeq" id="WP_070245930.1">
    <property type="nucleotide sequence ID" value="NZ_LROM01000024.1"/>
</dbReference>
<organism evidence="1 2">
    <name type="scientific">Duganella phyllosphaerae</name>
    <dbReference type="NCBI Taxonomy" id="762836"/>
    <lineage>
        <taxon>Bacteria</taxon>
        <taxon>Pseudomonadati</taxon>
        <taxon>Pseudomonadota</taxon>
        <taxon>Betaproteobacteria</taxon>
        <taxon>Burkholderiales</taxon>
        <taxon>Oxalobacteraceae</taxon>
        <taxon>Telluria group</taxon>
        <taxon>Duganella</taxon>
    </lineage>
</organism>
<sequence length="268" mass="28969">MMHDETRTLDDADAYGAESAQDHDPLFWQVTAGPQAGGAVVVDLGWAGMMLAETLGVEHLAGVEGFANADSFYRWMQTASGSPLPDWYGVQLRLYECGYPEPTGEAWCYRTWRTAPDPEALSSRAVDVYCLRHTAWAPQGQTRRAKNSARTRSYCEAAHIKTNPGVPVTPEILANIPGDGLKVSGIRSGHERAVVLDWPAADMAAALDQIAKARGEGVRALTLSENGVGVALDSFTAAQLQQLREVDRHYGGDIMLSDALARAGLVTR</sequence>
<protein>
    <submittedName>
        <fullName evidence="1">Uncharacterized protein</fullName>
    </submittedName>
</protein>
<reference evidence="2" key="1">
    <citation type="journal article" date="2016" name="Front. Microbiol.">
        <title>Molecular Keys to the Janthinobacterium and Duganella spp. Interaction with the Plant Pathogen Fusarium graminearum.</title>
        <authorList>
            <person name="Haack F.S."/>
            <person name="Poehlein A."/>
            <person name="Kroger C."/>
            <person name="Voigt C.A."/>
            <person name="Piepenbring M."/>
            <person name="Bode H.B."/>
            <person name="Daniel R."/>
            <person name="Schafer W."/>
            <person name="Streit W.R."/>
        </authorList>
    </citation>
    <scope>NUCLEOTIDE SEQUENCE [LARGE SCALE GENOMIC DNA]</scope>
    <source>
        <strain evidence="2">T54</strain>
    </source>
</reference>
<proteinExistence type="predicted"/>